<keyword evidence="1" id="KW-0677">Repeat</keyword>
<organism evidence="4 5">
    <name type="scientific">Aspergillus pseudodeflectus</name>
    <dbReference type="NCBI Taxonomy" id="176178"/>
    <lineage>
        <taxon>Eukaryota</taxon>
        <taxon>Fungi</taxon>
        <taxon>Dikarya</taxon>
        <taxon>Ascomycota</taxon>
        <taxon>Pezizomycotina</taxon>
        <taxon>Eurotiomycetes</taxon>
        <taxon>Eurotiomycetidae</taxon>
        <taxon>Eurotiales</taxon>
        <taxon>Aspergillaceae</taxon>
        <taxon>Aspergillus</taxon>
        <taxon>Aspergillus subgen. Nidulantes</taxon>
    </lineage>
</organism>
<dbReference type="InterPro" id="IPR056125">
    <property type="entry name" value="DUF7708"/>
</dbReference>
<dbReference type="InterPro" id="IPR027417">
    <property type="entry name" value="P-loop_NTPase"/>
</dbReference>
<dbReference type="Proteomes" id="UP001610444">
    <property type="component" value="Unassembled WGS sequence"/>
</dbReference>
<dbReference type="PROSITE" id="PS50837">
    <property type="entry name" value="NACHT"/>
    <property type="match status" value="1"/>
</dbReference>
<dbReference type="InterPro" id="IPR036770">
    <property type="entry name" value="Ankyrin_rpt-contain_sf"/>
</dbReference>
<dbReference type="InterPro" id="IPR056884">
    <property type="entry name" value="NPHP3-like_N"/>
</dbReference>
<dbReference type="Pfam" id="PF12796">
    <property type="entry name" value="Ank_2"/>
    <property type="match status" value="1"/>
</dbReference>
<evidence type="ECO:0000256" key="1">
    <source>
        <dbReference type="ARBA" id="ARBA00022737"/>
    </source>
</evidence>
<dbReference type="InterPro" id="IPR007111">
    <property type="entry name" value="NACHT_NTPase"/>
</dbReference>
<accession>A0ABR4L446</accession>
<feature type="repeat" description="ANK" evidence="2">
    <location>
        <begin position="1146"/>
        <end position="1178"/>
    </location>
</feature>
<evidence type="ECO:0000259" key="3">
    <source>
        <dbReference type="PROSITE" id="PS50837"/>
    </source>
</evidence>
<keyword evidence="2" id="KW-0040">ANK repeat</keyword>
<comment type="caution">
    <text evidence="4">The sequence shown here is derived from an EMBL/GenBank/DDBJ whole genome shotgun (WGS) entry which is preliminary data.</text>
</comment>
<dbReference type="GeneID" id="98151704"/>
<dbReference type="InterPro" id="IPR054471">
    <property type="entry name" value="GPIID_WHD"/>
</dbReference>
<dbReference type="PROSITE" id="PS50297">
    <property type="entry name" value="ANK_REP_REGION"/>
    <property type="match status" value="1"/>
</dbReference>
<evidence type="ECO:0000313" key="4">
    <source>
        <dbReference type="EMBL" id="KAL2858944.1"/>
    </source>
</evidence>
<evidence type="ECO:0000313" key="5">
    <source>
        <dbReference type="Proteomes" id="UP001610444"/>
    </source>
</evidence>
<dbReference type="Gene3D" id="3.40.50.300">
    <property type="entry name" value="P-loop containing nucleotide triphosphate hydrolases"/>
    <property type="match status" value="1"/>
</dbReference>
<sequence>MASTMSSPIDDSAFKQAVEKFRGKLTPEQAQDFQLTTIDDLKSAIAKLQNQQMSERKLRNLKRLESFVLRMGQFEQVVTVYLNASMFVGFVWGPVKCLLLVKWSDMISSGLVVANLEQTASSYHAAFDALLEMYERIGLNLPQLEQYQSLFQSNAHMRTILHLIYADILRFHKKALKFFKHPVWKQLFRVQWDSSKVKFSRIIESFQSHKMLLESQASLVEFTEHRKSGAEREEKYRREKDDEDRRKRRAVRDWLSAANSGDDQANYIHESANYPGTGEWILRDSLVGAWSNPSIMTTPLLWLTGIPGAGKTILAARIIQELQKSSPEKVIFFFCKHGDQERNSFLAVARGLLNQLLRHNKTLVPHLYDCATDSATGTLTSIFSAQELLGLALRSLPSIFIVLDGVDECPSKESRTLVSWIRKEVESINNDSGDARCLFVSQDDQICNQLLKDIPLLKVTKDRNMGDLRIYCDSLSSSWVGSFHLSEDRRNVIVQSIVDKAAGMFLFARLVMHNLCSQVSRADFNRETSSEILPNGLDEAYDRIITRILVGDEPQAMYARRLLGWLVCAKRSLNWHEIQGAVSIDLATRTIEFEDRRLSLDSKQLLGSLIELRGRGTIELVHTTARSYLLNKNLVVESDQAYDLLRLCLVYLNHPSCNLPFTDQALTKYVQTGHYAFLDYAVAHWIGHLEDCLTHITSYSPDAFQDLCHEVGEFLRNHGLDGPKCSVSRQTQIILTPFESTIFYDQLVRGFEYWKSETTISCNRRSSTPILDLNRVIEAIRTEIESMALKQHDLQNFYGEGLFKCNRPYCQLFVVGFTDSNSRDQHLQEHERVFICKVPCCPASQLGFASQDDLDSHDVRCHQAPVESTAFPVYQDPASIDLKHACTTGNLAMVERWAEQFGPDELEQYVWGRGVYRGPAIGSAIDKEQVGITRFLLDKSLHPGKHILAVIGRAYLEKRYTFLRCILGLSHIKPDTSERDKKNIDRWVRTMFKRHDDAEAQELLEYFGSHGMGIQRDWIATAIEYDCMGSLKYLTSAFKGDDLVKAGESAMCAAANFGKKEVCKLLLDQGLWHPATAQDQKPLGNASKNGEEDILHMLLGRHHDTNDSQKWFRISQLYHSARLGRTDTIKQLLEDRELPLDLIDRNYCTPLQHAVRNGHLDVVSLLLDSGREVKLNHEIGRFDDIEVRGASALGLAVFSGHVAIVKRLLQCKNIELHKPAHLKTGRRNRFLTPREIAEEKGYLEILDAITECGARQKGISVEEWKAMQEKNASK</sequence>
<gene>
    <name evidence="4" type="ORF">BJX68DRAFT_144292</name>
</gene>
<dbReference type="Gene3D" id="1.25.40.20">
    <property type="entry name" value="Ankyrin repeat-containing domain"/>
    <property type="match status" value="1"/>
</dbReference>
<dbReference type="PANTHER" id="PTHR10039:SF14">
    <property type="entry name" value="NACHT DOMAIN-CONTAINING PROTEIN"/>
    <property type="match status" value="1"/>
</dbReference>
<feature type="domain" description="NACHT" evidence="3">
    <location>
        <begin position="299"/>
        <end position="422"/>
    </location>
</feature>
<dbReference type="SUPFAM" id="SSF52540">
    <property type="entry name" value="P-loop containing nucleoside triphosphate hydrolases"/>
    <property type="match status" value="1"/>
</dbReference>
<dbReference type="PROSITE" id="PS50088">
    <property type="entry name" value="ANK_REPEAT"/>
    <property type="match status" value="1"/>
</dbReference>
<dbReference type="PANTHER" id="PTHR10039">
    <property type="entry name" value="AMELOGENIN"/>
    <property type="match status" value="1"/>
</dbReference>
<dbReference type="RefSeq" id="XP_070903908.1">
    <property type="nucleotide sequence ID" value="XM_071036540.1"/>
</dbReference>
<evidence type="ECO:0000256" key="2">
    <source>
        <dbReference type="PROSITE-ProRule" id="PRU00023"/>
    </source>
</evidence>
<dbReference type="EMBL" id="JBFXLR010000004">
    <property type="protein sequence ID" value="KAL2858944.1"/>
    <property type="molecule type" value="Genomic_DNA"/>
</dbReference>
<keyword evidence="5" id="KW-1185">Reference proteome</keyword>
<dbReference type="Pfam" id="PF24883">
    <property type="entry name" value="NPHP3_N"/>
    <property type="match status" value="1"/>
</dbReference>
<protein>
    <recommendedName>
        <fullName evidence="3">NACHT domain-containing protein</fullName>
    </recommendedName>
</protein>
<dbReference type="Pfam" id="PF24809">
    <property type="entry name" value="DUF7708"/>
    <property type="match status" value="1"/>
</dbReference>
<dbReference type="Pfam" id="PF22939">
    <property type="entry name" value="WHD_GPIID"/>
    <property type="match status" value="1"/>
</dbReference>
<name>A0ABR4L446_9EURO</name>
<reference evidence="4 5" key="1">
    <citation type="submission" date="2024-07" db="EMBL/GenBank/DDBJ databases">
        <title>Section-level genome sequencing and comparative genomics of Aspergillus sections Usti and Cavernicolus.</title>
        <authorList>
            <consortium name="Lawrence Berkeley National Laboratory"/>
            <person name="Nybo J.L."/>
            <person name="Vesth T.C."/>
            <person name="Theobald S."/>
            <person name="Frisvad J.C."/>
            <person name="Larsen T.O."/>
            <person name="Kjaerboelling I."/>
            <person name="Rothschild-Mancinelli K."/>
            <person name="Lyhne E.K."/>
            <person name="Kogle M.E."/>
            <person name="Barry K."/>
            <person name="Clum A."/>
            <person name="Na H."/>
            <person name="Ledsgaard L."/>
            <person name="Lin J."/>
            <person name="Lipzen A."/>
            <person name="Kuo A."/>
            <person name="Riley R."/>
            <person name="Mondo S."/>
            <person name="LaButti K."/>
            <person name="Haridas S."/>
            <person name="Pangalinan J."/>
            <person name="Salamov A.A."/>
            <person name="Simmons B.A."/>
            <person name="Magnuson J.K."/>
            <person name="Chen J."/>
            <person name="Drula E."/>
            <person name="Henrissat B."/>
            <person name="Wiebenga A."/>
            <person name="Lubbers R.J."/>
            <person name="Gomes A.C."/>
            <person name="Macurrencykelacurrency M.R."/>
            <person name="Stajich J."/>
            <person name="Grigoriev I.V."/>
            <person name="Mortensen U.H."/>
            <person name="De vries R.P."/>
            <person name="Baker S.E."/>
            <person name="Andersen M.R."/>
        </authorList>
    </citation>
    <scope>NUCLEOTIDE SEQUENCE [LARGE SCALE GENOMIC DNA]</scope>
    <source>
        <strain evidence="4 5">CBS 756.74</strain>
    </source>
</reference>
<proteinExistence type="predicted"/>
<dbReference type="SMART" id="SM00248">
    <property type="entry name" value="ANK"/>
    <property type="match status" value="5"/>
</dbReference>
<dbReference type="InterPro" id="IPR002110">
    <property type="entry name" value="Ankyrin_rpt"/>
</dbReference>
<dbReference type="SUPFAM" id="SSF48403">
    <property type="entry name" value="Ankyrin repeat"/>
    <property type="match status" value="1"/>
</dbReference>